<proteinExistence type="predicted"/>
<dbReference type="RefSeq" id="WP_348710524.1">
    <property type="nucleotide sequence ID" value="NZ_CAXIXY010000003.1"/>
</dbReference>
<sequence length="874" mass="95760">MKKIVKIVVSIVLLLVIALAAIPFLFQDKLVALVKETINNNVNAKVEFSDANLSLLKNFPKASVELKNVVVTNFTPFEGDTLVYSENIQLKLKLTEIFKSANSQLNIQSFSIDNTLVNVLVDEKGNANYDIAKKDVNVASDTKEETEKTSSSNFKLSLNSYELTNATIKYTDKQGKMNVVLSDFNHSGSGDFSQKTTELDTKTTTSILFEKDGTKLVNNQHLDLNAVLALDLENSKYAFLKNEAHINQLPLIFDGYVQLNKDASQEVHVNFKTPSSDFKNFLALIPEEYAKNISDVKTSGDFSIVGKVDGKVTEKTIPTIDIAITSTNASFKYPSLPKSVNNIHIDTQIKNTTGNVDDTYVSVNKLAFNIDENKFSGNARVSNLTKNPYINTTLNGKLDLSHINKVYPIELENELSGIINANLTSKFDIDAVQNNKYQRIINSGKLEVTDFLFSGKEMANPLKINRAKVDFTPTKVSLTNFNAVTGTSDLKANGTINNLMGFLLSDKNLQGTFNLNSDSFRVSDFMTDNGTAGTETPKQEETSETEKPKENLKIPAFLDCVVNANAKEVYYDNLKLENVKGTLIIKDQKATLKGVNGGMFGGNIALNGAVDTKPEKSVFDVDMGIKSFNISDSFKNIELFKMLSPVADVLQGKLNTNINLSGSLKDDFTPNLASVSGKALAEILATNVEPKNSKALSLLDQNLGFVDLKKLDLKDIKTNLSFDNGKVNVKPFKLKYQDIDIEVAGSHSLDQVMDYNATFNVPAKYLGSEVTGLLSKLNSKDQNVSVPVTANFSGSFTNPSVKTDLKSAVSNLTTQLIQKQKNNLIDKAVGGLLGGNKDNKSSATGTDKKGNTVDKVKDVFGGIFGKKKKKKKDE</sequence>
<keyword evidence="5" id="KW-1185">Reference proteome</keyword>
<accession>A0ABM9NU61</accession>
<evidence type="ECO:0000256" key="2">
    <source>
        <dbReference type="SAM" id="Phobius"/>
    </source>
</evidence>
<dbReference type="PANTHER" id="PTHR30441">
    <property type="entry name" value="DUF748 DOMAIN-CONTAINING PROTEIN"/>
    <property type="match status" value="1"/>
</dbReference>
<evidence type="ECO:0000313" key="5">
    <source>
        <dbReference type="Proteomes" id="UP001497416"/>
    </source>
</evidence>
<protein>
    <submittedName>
        <fullName evidence="4">AsmA-like protein</fullName>
    </submittedName>
</protein>
<dbReference type="EMBL" id="CAXIXY010000003">
    <property type="protein sequence ID" value="CAL2079167.1"/>
    <property type="molecule type" value="Genomic_DNA"/>
</dbReference>
<feature type="region of interest" description="Disordered" evidence="1">
    <location>
        <begin position="526"/>
        <end position="548"/>
    </location>
</feature>
<feature type="compositionally biased region" description="Polar residues" evidence="1">
    <location>
        <begin position="526"/>
        <end position="536"/>
    </location>
</feature>
<keyword evidence="2" id="KW-0812">Transmembrane</keyword>
<name>A0ABM9NU61_9FLAO</name>
<dbReference type="Proteomes" id="UP001497416">
    <property type="component" value="Unassembled WGS sequence"/>
</dbReference>
<keyword evidence="2" id="KW-0472">Membrane</keyword>
<evidence type="ECO:0000256" key="1">
    <source>
        <dbReference type="SAM" id="MobiDB-lite"/>
    </source>
</evidence>
<dbReference type="InterPro" id="IPR052894">
    <property type="entry name" value="AsmA-related"/>
</dbReference>
<dbReference type="Pfam" id="PF05170">
    <property type="entry name" value="AsmA"/>
    <property type="match status" value="1"/>
</dbReference>
<evidence type="ECO:0000259" key="3">
    <source>
        <dbReference type="Pfam" id="PF05170"/>
    </source>
</evidence>
<dbReference type="PANTHER" id="PTHR30441:SF8">
    <property type="entry name" value="DUF748 DOMAIN-CONTAINING PROTEIN"/>
    <property type="match status" value="1"/>
</dbReference>
<comment type="caution">
    <text evidence="4">The sequence shown here is derived from an EMBL/GenBank/DDBJ whole genome shotgun (WGS) entry which is preliminary data.</text>
</comment>
<reference evidence="4 5" key="1">
    <citation type="submission" date="2024-05" db="EMBL/GenBank/DDBJ databases">
        <authorList>
            <person name="Duchaud E."/>
        </authorList>
    </citation>
    <scope>NUCLEOTIDE SEQUENCE [LARGE SCALE GENOMIC DNA]</scope>
    <source>
        <strain evidence="4">Ena-SAMPLE-TAB-13-05-2024-13:56:06:370-140302</strain>
    </source>
</reference>
<feature type="transmembrane region" description="Helical" evidence="2">
    <location>
        <begin position="7"/>
        <end position="26"/>
    </location>
</feature>
<feature type="domain" description="AsmA" evidence="3">
    <location>
        <begin position="1"/>
        <end position="663"/>
    </location>
</feature>
<keyword evidence="2" id="KW-1133">Transmembrane helix</keyword>
<gene>
    <name evidence="4" type="ORF">T190607A01A_10818</name>
</gene>
<feature type="compositionally biased region" description="Basic and acidic residues" evidence="1">
    <location>
        <begin position="537"/>
        <end position="548"/>
    </location>
</feature>
<evidence type="ECO:0000313" key="4">
    <source>
        <dbReference type="EMBL" id="CAL2079167.1"/>
    </source>
</evidence>
<dbReference type="InterPro" id="IPR007844">
    <property type="entry name" value="AsmA"/>
</dbReference>
<organism evidence="4 5">
    <name type="scientific">Tenacibaculum platacis</name>
    <dbReference type="NCBI Taxonomy" id="3137852"/>
    <lineage>
        <taxon>Bacteria</taxon>
        <taxon>Pseudomonadati</taxon>
        <taxon>Bacteroidota</taxon>
        <taxon>Flavobacteriia</taxon>
        <taxon>Flavobacteriales</taxon>
        <taxon>Flavobacteriaceae</taxon>
        <taxon>Tenacibaculum</taxon>
    </lineage>
</organism>